<feature type="compositionally biased region" description="Polar residues" evidence="1">
    <location>
        <begin position="11"/>
        <end position="20"/>
    </location>
</feature>
<feature type="compositionally biased region" description="Polar residues" evidence="1">
    <location>
        <begin position="53"/>
        <end position="68"/>
    </location>
</feature>
<sequence>MLQQHQDKVPENSSNSNTLQMELEPHPVAIENVGRSHTTSGDPITIDRGEGSHQASGGSTIGELQSYNLGRDRPRRTNVKPPSRLGYEDMVAFALLISEDDPTTFQGAITS</sequence>
<feature type="region of interest" description="Disordered" evidence="1">
    <location>
        <begin position="1"/>
        <end position="83"/>
    </location>
</feature>
<accession>A0AAE2CUK4</accession>
<dbReference type="Proteomes" id="UP001293254">
    <property type="component" value="Unassembled WGS sequence"/>
</dbReference>
<name>A0AAE2CUK4_9LAMI</name>
<keyword evidence="3" id="KW-1185">Reference proteome</keyword>
<proteinExistence type="predicted"/>
<evidence type="ECO:0000313" key="2">
    <source>
        <dbReference type="EMBL" id="KAK4435065.1"/>
    </source>
</evidence>
<evidence type="ECO:0000256" key="1">
    <source>
        <dbReference type="SAM" id="MobiDB-lite"/>
    </source>
</evidence>
<evidence type="ECO:0000313" key="3">
    <source>
        <dbReference type="Proteomes" id="UP001293254"/>
    </source>
</evidence>
<reference evidence="2" key="1">
    <citation type="submission" date="2020-06" db="EMBL/GenBank/DDBJ databases">
        <authorList>
            <person name="Li T."/>
            <person name="Hu X."/>
            <person name="Zhang T."/>
            <person name="Song X."/>
            <person name="Zhang H."/>
            <person name="Dai N."/>
            <person name="Sheng W."/>
            <person name="Hou X."/>
            <person name="Wei L."/>
        </authorList>
    </citation>
    <scope>NUCLEOTIDE SEQUENCE</scope>
    <source>
        <strain evidence="2">3651</strain>
        <tissue evidence="2">Leaf</tissue>
    </source>
</reference>
<organism evidence="2 3">
    <name type="scientific">Sesamum alatum</name>
    <dbReference type="NCBI Taxonomy" id="300844"/>
    <lineage>
        <taxon>Eukaryota</taxon>
        <taxon>Viridiplantae</taxon>
        <taxon>Streptophyta</taxon>
        <taxon>Embryophyta</taxon>
        <taxon>Tracheophyta</taxon>
        <taxon>Spermatophyta</taxon>
        <taxon>Magnoliopsida</taxon>
        <taxon>eudicotyledons</taxon>
        <taxon>Gunneridae</taxon>
        <taxon>Pentapetalae</taxon>
        <taxon>asterids</taxon>
        <taxon>lamiids</taxon>
        <taxon>Lamiales</taxon>
        <taxon>Pedaliaceae</taxon>
        <taxon>Sesamum</taxon>
    </lineage>
</organism>
<dbReference type="AlphaFoldDB" id="A0AAE2CUK4"/>
<feature type="compositionally biased region" description="Basic and acidic residues" evidence="1">
    <location>
        <begin position="1"/>
        <end position="10"/>
    </location>
</feature>
<dbReference type="EMBL" id="JACGWO010000002">
    <property type="protein sequence ID" value="KAK4435065.1"/>
    <property type="molecule type" value="Genomic_DNA"/>
</dbReference>
<gene>
    <name evidence="2" type="ORF">Salat_0669800</name>
</gene>
<protein>
    <submittedName>
        <fullName evidence="2">Uncharacterized protein</fullName>
    </submittedName>
</protein>
<reference evidence="2" key="2">
    <citation type="journal article" date="2024" name="Plant">
        <title>Genomic evolution and insights into agronomic trait innovations of Sesamum species.</title>
        <authorList>
            <person name="Miao H."/>
            <person name="Wang L."/>
            <person name="Qu L."/>
            <person name="Liu H."/>
            <person name="Sun Y."/>
            <person name="Le M."/>
            <person name="Wang Q."/>
            <person name="Wei S."/>
            <person name="Zheng Y."/>
            <person name="Lin W."/>
            <person name="Duan Y."/>
            <person name="Cao H."/>
            <person name="Xiong S."/>
            <person name="Wang X."/>
            <person name="Wei L."/>
            <person name="Li C."/>
            <person name="Ma Q."/>
            <person name="Ju M."/>
            <person name="Zhao R."/>
            <person name="Li G."/>
            <person name="Mu C."/>
            <person name="Tian Q."/>
            <person name="Mei H."/>
            <person name="Zhang T."/>
            <person name="Gao T."/>
            <person name="Zhang H."/>
        </authorList>
    </citation>
    <scope>NUCLEOTIDE SEQUENCE</scope>
    <source>
        <strain evidence="2">3651</strain>
    </source>
</reference>
<comment type="caution">
    <text evidence="2">The sequence shown here is derived from an EMBL/GenBank/DDBJ whole genome shotgun (WGS) entry which is preliminary data.</text>
</comment>